<dbReference type="OrthoDB" id="9812068at2"/>
<reference evidence="8 9" key="1">
    <citation type="submission" date="2017-07" db="EMBL/GenBank/DDBJ databases">
        <title>Paenibacillus herberti R33 genome sequencing and assembly.</title>
        <authorList>
            <person name="Su W."/>
        </authorList>
    </citation>
    <scope>NUCLEOTIDE SEQUENCE [LARGE SCALE GENOMIC DNA]</scope>
    <source>
        <strain evidence="8 9">R33</strain>
    </source>
</reference>
<dbReference type="RefSeq" id="WP_089524333.1">
    <property type="nucleotide sequence ID" value="NZ_NMUQ01000001.1"/>
</dbReference>
<evidence type="ECO:0000313" key="8">
    <source>
        <dbReference type="EMBL" id="OXM17258.1"/>
    </source>
</evidence>
<dbReference type="PANTHER" id="PTHR32060:SF30">
    <property type="entry name" value="CARBOXY-TERMINAL PROCESSING PROTEASE CTPA"/>
    <property type="match status" value="1"/>
</dbReference>
<dbReference type="InterPro" id="IPR036365">
    <property type="entry name" value="PGBD-like_sf"/>
</dbReference>
<evidence type="ECO:0000256" key="5">
    <source>
        <dbReference type="RuleBase" id="RU004404"/>
    </source>
</evidence>
<dbReference type="PANTHER" id="PTHR32060">
    <property type="entry name" value="TAIL-SPECIFIC PROTEASE"/>
    <property type="match status" value="1"/>
</dbReference>
<feature type="domain" description="PDZ" evidence="7">
    <location>
        <begin position="87"/>
        <end position="163"/>
    </location>
</feature>
<keyword evidence="3 5" id="KW-0378">Hydrolase</keyword>
<keyword evidence="9" id="KW-1185">Reference proteome</keyword>
<dbReference type="Pfam" id="PF03572">
    <property type="entry name" value="Peptidase_S41"/>
    <property type="match status" value="1"/>
</dbReference>
<dbReference type="CDD" id="cd06782">
    <property type="entry name" value="cpPDZ_CPP-like"/>
    <property type="match status" value="1"/>
</dbReference>
<dbReference type="SMART" id="SM00228">
    <property type="entry name" value="PDZ"/>
    <property type="match status" value="1"/>
</dbReference>
<dbReference type="InterPro" id="IPR005151">
    <property type="entry name" value="Tail-specific_protease"/>
</dbReference>
<dbReference type="Proteomes" id="UP000215145">
    <property type="component" value="Unassembled WGS sequence"/>
</dbReference>
<name>A0A229P563_9BACL</name>
<dbReference type="Gene3D" id="1.10.101.10">
    <property type="entry name" value="PGBD-like superfamily/PGBD"/>
    <property type="match status" value="1"/>
</dbReference>
<dbReference type="InterPro" id="IPR001478">
    <property type="entry name" value="PDZ"/>
</dbReference>
<dbReference type="SUPFAM" id="SSF47090">
    <property type="entry name" value="PGBD-like"/>
    <property type="match status" value="1"/>
</dbReference>
<dbReference type="Gene3D" id="2.30.42.10">
    <property type="match status" value="1"/>
</dbReference>
<keyword evidence="4 5" id="KW-0720">Serine protease</keyword>
<dbReference type="PROSITE" id="PS50106">
    <property type="entry name" value="PDZ"/>
    <property type="match status" value="1"/>
</dbReference>
<dbReference type="SUPFAM" id="SSF52096">
    <property type="entry name" value="ClpP/crotonase"/>
    <property type="match status" value="1"/>
</dbReference>
<dbReference type="CDD" id="cd07560">
    <property type="entry name" value="Peptidase_S41_CPP"/>
    <property type="match status" value="1"/>
</dbReference>
<keyword evidence="6" id="KW-0472">Membrane</keyword>
<dbReference type="InterPro" id="IPR036366">
    <property type="entry name" value="PGBDSf"/>
</dbReference>
<dbReference type="SUPFAM" id="SSF50156">
    <property type="entry name" value="PDZ domain-like"/>
    <property type="match status" value="1"/>
</dbReference>
<dbReference type="InterPro" id="IPR029045">
    <property type="entry name" value="ClpP/crotonase-like_dom_sf"/>
</dbReference>
<evidence type="ECO:0000256" key="4">
    <source>
        <dbReference type="ARBA" id="ARBA00022825"/>
    </source>
</evidence>
<gene>
    <name evidence="8" type="ORF">CGZ75_11805</name>
</gene>
<dbReference type="GO" id="GO:0008236">
    <property type="term" value="F:serine-type peptidase activity"/>
    <property type="evidence" value="ECO:0007669"/>
    <property type="project" value="UniProtKB-KW"/>
</dbReference>
<accession>A0A229P563</accession>
<dbReference type="EMBL" id="NMUQ01000001">
    <property type="protein sequence ID" value="OXM17258.1"/>
    <property type="molecule type" value="Genomic_DNA"/>
</dbReference>
<evidence type="ECO:0000256" key="1">
    <source>
        <dbReference type="ARBA" id="ARBA00009179"/>
    </source>
</evidence>
<dbReference type="AlphaFoldDB" id="A0A229P563"/>
<dbReference type="GO" id="GO:0007165">
    <property type="term" value="P:signal transduction"/>
    <property type="evidence" value="ECO:0007669"/>
    <property type="project" value="TreeGrafter"/>
</dbReference>
<dbReference type="InterPro" id="IPR036034">
    <property type="entry name" value="PDZ_sf"/>
</dbReference>
<protein>
    <submittedName>
        <fullName evidence="8">Peptidase S41</fullName>
    </submittedName>
</protein>
<dbReference type="GO" id="GO:0006508">
    <property type="term" value="P:proteolysis"/>
    <property type="evidence" value="ECO:0007669"/>
    <property type="project" value="UniProtKB-KW"/>
</dbReference>
<organism evidence="8 9">
    <name type="scientific">Paenibacillus herberti</name>
    <dbReference type="NCBI Taxonomy" id="1619309"/>
    <lineage>
        <taxon>Bacteria</taxon>
        <taxon>Bacillati</taxon>
        <taxon>Bacillota</taxon>
        <taxon>Bacilli</taxon>
        <taxon>Bacillales</taxon>
        <taxon>Paenibacillaceae</taxon>
        <taxon>Paenibacillus</taxon>
    </lineage>
</organism>
<dbReference type="GO" id="GO:0030288">
    <property type="term" value="C:outer membrane-bounded periplasmic space"/>
    <property type="evidence" value="ECO:0007669"/>
    <property type="project" value="TreeGrafter"/>
</dbReference>
<dbReference type="Gene3D" id="3.90.226.10">
    <property type="entry name" value="2-enoyl-CoA Hydratase, Chain A, domain 1"/>
    <property type="match status" value="1"/>
</dbReference>
<dbReference type="Pfam" id="PF22694">
    <property type="entry name" value="CtpB_N-like"/>
    <property type="match status" value="1"/>
</dbReference>
<comment type="similarity">
    <text evidence="1 5">Belongs to the peptidase S41A family.</text>
</comment>
<comment type="caution">
    <text evidence="8">The sequence shown here is derived from an EMBL/GenBank/DDBJ whole genome shotgun (WGS) entry which is preliminary data.</text>
</comment>
<keyword evidence="6" id="KW-0812">Transmembrane</keyword>
<feature type="transmembrane region" description="Helical" evidence="6">
    <location>
        <begin position="12"/>
        <end position="37"/>
    </location>
</feature>
<keyword evidence="6" id="KW-1133">Transmembrane helix</keyword>
<evidence type="ECO:0000256" key="2">
    <source>
        <dbReference type="ARBA" id="ARBA00022670"/>
    </source>
</evidence>
<dbReference type="SMART" id="SM00245">
    <property type="entry name" value="TSPc"/>
    <property type="match status" value="1"/>
</dbReference>
<dbReference type="NCBIfam" id="TIGR00225">
    <property type="entry name" value="prc"/>
    <property type="match status" value="1"/>
</dbReference>
<proteinExistence type="inferred from homology"/>
<dbReference type="InterPro" id="IPR004447">
    <property type="entry name" value="Peptidase_S41A"/>
</dbReference>
<evidence type="ECO:0000256" key="6">
    <source>
        <dbReference type="SAM" id="Phobius"/>
    </source>
</evidence>
<dbReference type="Pfam" id="PF01471">
    <property type="entry name" value="PG_binding_1"/>
    <property type="match status" value="1"/>
</dbReference>
<dbReference type="InterPro" id="IPR055210">
    <property type="entry name" value="CtpA/B_N"/>
</dbReference>
<evidence type="ECO:0000256" key="3">
    <source>
        <dbReference type="ARBA" id="ARBA00022801"/>
    </source>
</evidence>
<keyword evidence="2 5" id="KW-0645">Protease</keyword>
<dbReference type="GO" id="GO:0004175">
    <property type="term" value="F:endopeptidase activity"/>
    <property type="evidence" value="ECO:0007669"/>
    <property type="project" value="TreeGrafter"/>
</dbReference>
<dbReference type="Pfam" id="PF17820">
    <property type="entry name" value="PDZ_6"/>
    <property type="match status" value="1"/>
</dbReference>
<dbReference type="InterPro" id="IPR041489">
    <property type="entry name" value="PDZ_6"/>
</dbReference>
<sequence>MRERSTAARQRLITWCVVGAAAALIVGFTAGRLSMLFQYPVMKEKVFSNFNAAYKEIKSEYLFDTKPDALMNGATKGMLASLEDPYSVYLPGSEGQDFVQSYQPEFVGIGVQVREEEGRFLIDTVIKETPADKGGVLAGDELIKVDGTALEGFSMEKLVAILRGEKGTKVKVTLARAGNPEMTIELTRAPIPVTTVTHAMLKDGIGQITISRFAESTAKEFDKSLKALQDKGMKELVVDLRSNPGGLLNPTIDIASRLIPKGKLILEVDYKDDKKVQKYSSKQEKKFDLPIVVLVNSQTASAGEVLAAALKESGGATIIGTTTFGKGIVQSFGQFKDKSVLKLTEAEWKTPAGKSIHKKGVEPDQKVELPAYASLPMLPTGEEMKQGDYGDFVKTLQTMLEALGYGAAPVPGVFAEQTAEAVRSFQKSSGLEANGIVSDRTSYALMEQLREQLQKDDPQLKAALAKLGEAGK</sequence>
<evidence type="ECO:0000313" key="9">
    <source>
        <dbReference type="Proteomes" id="UP000215145"/>
    </source>
</evidence>
<dbReference type="InterPro" id="IPR002477">
    <property type="entry name" value="Peptidoglycan-bd-like"/>
</dbReference>
<dbReference type="Gene3D" id="3.30.750.44">
    <property type="match status" value="1"/>
</dbReference>
<evidence type="ECO:0000259" key="7">
    <source>
        <dbReference type="PROSITE" id="PS50106"/>
    </source>
</evidence>